<dbReference type="Proteomes" id="UP000186406">
    <property type="component" value="Unassembled WGS sequence"/>
</dbReference>
<proteinExistence type="predicted"/>
<organism evidence="1 2">
    <name type="scientific">Pseudoxanthobacter soli DSM 19599</name>
    <dbReference type="NCBI Taxonomy" id="1123029"/>
    <lineage>
        <taxon>Bacteria</taxon>
        <taxon>Pseudomonadati</taxon>
        <taxon>Pseudomonadota</taxon>
        <taxon>Alphaproteobacteria</taxon>
        <taxon>Hyphomicrobiales</taxon>
        <taxon>Segnochrobactraceae</taxon>
        <taxon>Pseudoxanthobacter</taxon>
    </lineage>
</organism>
<name>A0A1M7ZL93_9HYPH</name>
<evidence type="ECO:0008006" key="3">
    <source>
        <dbReference type="Google" id="ProtNLM"/>
    </source>
</evidence>
<evidence type="ECO:0000313" key="2">
    <source>
        <dbReference type="Proteomes" id="UP000186406"/>
    </source>
</evidence>
<sequence>MLEIVGDSHIIALIDAVPHLRKKSQFQSRHGEIRMAQLGHGYHFLQPFFASIDGNIEFTQDVAKNIFQKLNADGLPYIEKNDARRFVFVFGFYPSFCINAEHWLAHTTAIWDSQRQFVTQAAFTAIIDEALKQPMMFFEHLLDMNVRFSVASCCPVPASYHRIARKMNLVDNELALIYSRFLRYAADKFDRLEIPYHLPPAEIYDKNGAMWDLFAKSPGDYHANSAYGRLMLTKILQDLDQLS</sequence>
<dbReference type="AlphaFoldDB" id="A0A1M7ZL93"/>
<gene>
    <name evidence="1" type="ORF">SAMN02745172_02091</name>
</gene>
<dbReference type="EMBL" id="FRXO01000004">
    <property type="protein sequence ID" value="SHO65446.1"/>
    <property type="molecule type" value="Genomic_DNA"/>
</dbReference>
<dbReference type="OrthoDB" id="7851395at2"/>
<protein>
    <recommendedName>
        <fullName evidence="3">SGNH/GDSL hydrolase family protein</fullName>
    </recommendedName>
</protein>
<dbReference type="RefSeq" id="WP_073628402.1">
    <property type="nucleotide sequence ID" value="NZ_FRXO01000004.1"/>
</dbReference>
<keyword evidence="2" id="KW-1185">Reference proteome</keyword>
<evidence type="ECO:0000313" key="1">
    <source>
        <dbReference type="EMBL" id="SHO65446.1"/>
    </source>
</evidence>
<accession>A0A1M7ZL93</accession>
<reference evidence="1 2" key="1">
    <citation type="submission" date="2016-12" db="EMBL/GenBank/DDBJ databases">
        <authorList>
            <person name="Song W.-J."/>
            <person name="Kurnit D.M."/>
        </authorList>
    </citation>
    <scope>NUCLEOTIDE SEQUENCE [LARGE SCALE GENOMIC DNA]</scope>
    <source>
        <strain evidence="1 2">DSM 19599</strain>
    </source>
</reference>